<reference evidence="2 3" key="1">
    <citation type="submission" date="2024-06" db="EMBL/GenBank/DDBJ databases">
        <title>Genome of Rhodovulum iodosum, a marine photoferrotroph.</title>
        <authorList>
            <person name="Bianchini G."/>
            <person name="Nikeleit V."/>
            <person name="Kappler A."/>
            <person name="Bryce C."/>
            <person name="Sanchez-Baracaldo P."/>
        </authorList>
    </citation>
    <scope>NUCLEOTIDE SEQUENCE [LARGE SCALE GENOMIC DNA]</scope>
    <source>
        <strain evidence="2 3">UT/N1</strain>
    </source>
</reference>
<comment type="caution">
    <text evidence="2">The sequence shown here is derived from an EMBL/GenBank/DDBJ whole genome shotgun (WGS) entry which is preliminary data.</text>
</comment>
<dbReference type="InterPro" id="IPR051531">
    <property type="entry name" value="N-acetyltransferase"/>
</dbReference>
<protein>
    <submittedName>
        <fullName evidence="2">RimJ/RimL family protein N-acetyltransferase</fullName>
    </submittedName>
</protein>
<dbReference type="PROSITE" id="PS51186">
    <property type="entry name" value="GNAT"/>
    <property type="match status" value="1"/>
</dbReference>
<dbReference type="Pfam" id="PF13302">
    <property type="entry name" value="Acetyltransf_3"/>
    <property type="match status" value="1"/>
</dbReference>
<feature type="domain" description="N-acetyltransferase" evidence="1">
    <location>
        <begin position="14"/>
        <end position="173"/>
    </location>
</feature>
<gene>
    <name evidence="2" type="ORF">Ga0609869_002391</name>
</gene>
<evidence type="ECO:0000313" key="2">
    <source>
        <dbReference type="EMBL" id="MEX5729038.1"/>
    </source>
</evidence>
<evidence type="ECO:0000313" key="3">
    <source>
        <dbReference type="Proteomes" id="UP001560019"/>
    </source>
</evidence>
<dbReference type="Gene3D" id="3.40.630.30">
    <property type="match status" value="1"/>
</dbReference>
<dbReference type="PANTHER" id="PTHR43792">
    <property type="entry name" value="GNAT FAMILY, PUTATIVE (AFU_ORTHOLOGUE AFUA_3G00765)-RELATED-RELATED"/>
    <property type="match status" value="1"/>
</dbReference>
<evidence type="ECO:0000259" key="1">
    <source>
        <dbReference type="PROSITE" id="PS51186"/>
    </source>
</evidence>
<dbReference type="Proteomes" id="UP001560019">
    <property type="component" value="Unassembled WGS sequence"/>
</dbReference>
<dbReference type="EMBL" id="JBEHHI010000002">
    <property type="protein sequence ID" value="MEX5729038.1"/>
    <property type="molecule type" value="Genomic_DNA"/>
</dbReference>
<organism evidence="2 3">
    <name type="scientific">Rhodovulum iodosum</name>
    <dbReference type="NCBI Taxonomy" id="68291"/>
    <lineage>
        <taxon>Bacteria</taxon>
        <taxon>Pseudomonadati</taxon>
        <taxon>Pseudomonadota</taxon>
        <taxon>Alphaproteobacteria</taxon>
        <taxon>Rhodobacterales</taxon>
        <taxon>Paracoccaceae</taxon>
        <taxon>Rhodovulum</taxon>
    </lineage>
</organism>
<accession>A0ABV3XVE1</accession>
<proteinExistence type="predicted"/>
<name>A0ABV3XVE1_9RHOB</name>
<sequence>MGRARSFAVETPRLRLGPIGQDDLPALIEIGAHPLVAPMMGSITVPWPETAARLWVERGRFRGWPRFRLGIYEKAGGLVGAAGLGGAPVSLAYFLGPDHWGRGYATEAARGLIGAVFDRFSKLDLIAADCFADNPASARVLEKLGFERTGTGTGHSLARLEPAPNIHYRLSRRSFEARDEIP</sequence>
<dbReference type="InterPro" id="IPR016181">
    <property type="entry name" value="Acyl_CoA_acyltransferase"/>
</dbReference>
<dbReference type="SUPFAM" id="SSF55729">
    <property type="entry name" value="Acyl-CoA N-acyltransferases (Nat)"/>
    <property type="match status" value="1"/>
</dbReference>
<keyword evidence="3" id="KW-1185">Reference proteome</keyword>
<dbReference type="InterPro" id="IPR000182">
    <property type="entry name" value="GNAT_dom"/>
</dbReference>